<organism evidence="3 4">
    <name type="scientific">Segatella cerevisiae</name>
    <dbReference type="NCBI Taxonomy" id="2053716"/>
    <lineage>
        <taxon>Bacteria</taxon>
        <taxon>Pseudomonadati</taxon>
        <taxon>Bacteroidota</taxon>
        <taxon>Bacteroidia</taxon>
        <taxon>Bacteroidales</taxon>
        <taxon>Prevotellaceae</taxon>
        <taxon>Segatella</taxon>
    </lineage>
</organism>
<dbReference type="InterPro" id="IPR025970">
    <property type="entry name" value="SusE"/>
</dbReference>
<keyword evidence="1" id="KW-0732">Signal</keyword>
<dbReference type="EMBL" id="JAMXLY010000049">
    <property type="protein sequence ID" value="MCO6026321.1"/>
    <property type="molecule type" value="Genomic_DNA"/>
</dbReference>
<reference evidence="3 4" key="1">
    <citation type="submission" date="2022-06" db="EMBL/GenBank/DDBJ databases">
        <title>A taxonomic note on the genus Prevotella: Description of four novel genera and emended description of the genera Hallella and Xylanibacter.</title>
        <authorList>
            <person name="Hitch T.C.A."/>
        </authorList>
    </citation>
    <scope>NUCLEOTIDE SEQUENCE [LARGE SCALE GENOMIC DNA]</scope>
    <source>
        <strain evidence="3 4">DSM 100619</strain>
    </source>
</reference>
<evidence type="ECO:0000259" key="2">
    <source>
        <dbReference type="Pfam" id="PF14292"/>
    </source>
</evidence>
<dbReference type="Proteomes" id="UP001204015">
    <property type="component" value="Unassembled WGS sequence"/>
</dbReference>
<dbReference type="Pfam" id="PF14292">
    <property type="entry name" value="SusE"/>
    <property type="match status" value="1"/>
</dbReference>
<protein>
    <submittedName>
        <fullName evidence="3">SusF/SusE family outer membrane protein</fullName>
    </submittedName>
</protein>
<accession>A0ABT1BZ09</accession>
<evidence type="ECO:0000313" key="3">
    <source>
        <dbReference type="EMBL" id="MCO6026321.1"/>
    </source>
</evidence>
<name>A0ABT1BZ09_9BACT</name>
<dbReference type="PROSITE" id="PS51257">
    <property type="entry name" value="PROKAR_LIPOPROTEIN"/>
    <property type="match status" value="1"/>
</dbReference>
<proteinExistence type="predicted"/>
<evidence type="ECO:0000256" key="1">
    <source>
        <dbReference type="SAM" id="SignalP"/>
    </source>
</evidence>
<dbReference type="RefSeq" id="WP_252761676.1">
    <property type="nucleotide sequence ID" value="NZ_JAMXLY010000049.1"/>
</dbReference>
<gene>
    <name evidence="3" type="ORF">NG821_10805</name>
</gene>
<comment type="caution">
    <text evidence="3">The sequence shown here is derived from an EMBL/GenBank/DDBJ whole genome shotgun (WGS) entry which is preliminary data.</text>
</comment>
<feature type="signal peptide" evidence="1">
    <location>
        <begin position="1"/>
        <end position="19"/>
    </location>
</feature>
<feature type="domain" description="SusE outer membrane protein" evidence="2">
    <location>
        <begin position="25"/>
        <end position="131"/>
    </location>
</feature>
<sequence>MKKYIFGLLGILLGGFALSGCTDQDYEQLDKGSDRLTLTAAQEADTLAEINHANNAVTLNWTTGNNAGTGNKIGYRLELAKAGTNFAEPYTALADETQVYTWSINVENLNSLILDKFGGTVGKPTAVDARISAIVPGVDEVQTDSLTFHATPYQPVTTTLYLLGDAAPNGWSADNAEAMTRTDNGIFTWEGNLKAGNLKFITTLGQFLPSYSKGTDGLAFLRTSDTQPDGQWKVTEEHYYKVTANLLTGEVSLTQEEGNKPPYDFIYFVGDMTGWSFEKMTQDPLDNFLFRYGHYFDQGGTFKFGTAENSWENMYKATQDNAPYTDTSMELVSGFTPDYKWNVTDSETGKAYKVCVDIRKGKERMMMREFTPYTMVYLVGDASPSGWDIANAAPMTVTDSPYIFTWTGTLNAGELKFSCDRQADWMGAWFLCAAGDDVEPTGQTEKALFVNKSDDYLKAEYKDVDISGIDQKWKITTSGTYTITLNQLEETVSIVKQ</sequence>
<feature type="chain" id="PRO_5045720349" evidence="1">
    <location>
        <begin position="20"/>
        <end position="497"/>
    </location>
</feature>
<evidence type="ECO:0000313" key="4">
    <source>
        <dbReference type="Proteomes" id="UP001204015"/>
    </source>
</evidence>
<dbReference type="Gene3D" id="2.60.40.3620">
    <property type="match status" value="3"/>
</dbReference>
<keyword evidence="4" id="KW-1185">Reference proteome</keyword>